<evidence type="ECO:0000256" key="3">
    <source>
        <dbReference type="ARBA" id="ARBA00012363"/>
    </source>
</evidence>
<evidence type="ECO:0000256" key="6">
    <source>
        <dbReference type="ARBA" id="ARBA00022793"/>
    </source>
</evidence>
<protein>
    <recommendedName>
        <fullName evidence="3">phosphoenolpyruvate carboxykinase (ATP)</fullName>
        <ecNumber evidence="3">4.1.1.49</ecNumber>
    </recommendedName>
</protein>
<comment type="catalytic activity">
    <reaction evidence="9">
        <text>oxaloacetate + ATP = phosphoenolpyruvate + ADP + CO2</text>
        <dbReference type="Rhea" id="RHEA:18617"/>
        <dbReference type="ChEBI" id="CHEBI:16452"/>
        <dbReference type="ChEBI" id="CHEBI:16526"/>
        <dbReference type="ChEBI" id="CHEBI:30616"/>
        <dbReference type="ChEBI" id="CHEBI:58702"/>
        <dbReference type="ChEBI" id="CHEBI:456216"/>
        <dbReference type="EC" id="4.1.1.49"/>
    </reaction>
</comment>
<dbReference type="InterPro" id="IPR001272">
    <property type="entry name" value="PEP_carboxykinase_ATP"/>
</dbReference>
<dbReference type="SUPFAM" id="SSF53795">
    <property type="entry name" value="PEP carboxykinase-like"/>
    <property type="match status" value="1"/>
</dbReference>
<dbReference type="Gene3D" id="3.40.449.10">
    <property type="entry name" value="Phosphoenolpyruvate Carboxykinase, domain 1"/>
    <property type="match status" value="1"/>
</dbReference>
<evidence type="ECO:0000256" key="8">
    <source>
        <dbReference type="ARBA" id="ARBA00023239"/>
    </source>
</evidence>
<keyword evidence="8" id="KW-0456">Lyase</keyword>
<evidence type="ECO:0000256" key="4">
    <source>
        <dbReference type="ARBA" id="ARBA00022432"/>
    </source>
</evidence>
<dbReference type="GO" id="GO:0005829">
    <property type="term" value="C:cytosol"/>
    <property type="evidence" value="ECO:0007669"/>
    <property type="project" value="TreeGrafter"/>
</dbReference>
<evidence type="ECO:0000256" key="2">
    <source>
        <dbReference type="ARBA" id="ARBA00006052"/>
    </source>
</evidence>
<dbReference type="PANTHER" id="PTHR30031">
    <property type="entry name" value="PHOSPHOENOLPYRUVATE CARBOXYKINASE ATP"/>
    <property type="match status" value="1"/>
</dbReference>
<name>A0A1F2WFF4_9ACTN</name>
<evidence type="ECO:0000256" key="9">
    <source>
        <dbReference type="ARBA" id="ARBA00047371"/>
    </source>
</evidence>
<gene>
    <name evidence="10" type="ORF">A2Y75_09575</name>
</gene>
<evidence type="ECO:0000313" key="11">
    <source>
        <dbReference type="Proteomes" id="UP000177876"/>
    </source>
</evidence>
<comment type="caution">
    <text evidence="10">The sequence shown here is derived from an EMBL/GenBank/DDBJ whole genome shotgun (WGS) entry which is preliminary data.</text>
</comment>
<dbReference type="GO" id="GO:0006094">
    <property type="term" value="P:gluconeogenesis"/>
    <property type="evidence" value="ECO:0007669"/>
    <property type="project" value="UniProtKB-UniPathway"/>
</dbReference>
<comment type="pathway">
    <text evidence="1">Carbohydrate biosynthesis; gluconeogenesis.</text>
</comment>
<keyword evidence="7" id="KW-0067">ATP-binding</keyword>
<keyword evidence="5" id="KW-0547">Nucleotide-binding</keyword>
<dbReference type="GO" id="GO:0004612">
    <property type="term" value="F:phosphoenolpyruvate carboxykinase (ATP) activity"/>
    <property type="evidence" value="ECO:0007669"/>
    <property type="project" value="UniProtKB-EC"/>
</dbReference>
<evidence type="ECO:0000256" key="1">
    <source>
        <dbReference type="ARBA" id="ARBA00004742"/>
    </source>
</evidence>
<dbReference type="InterPro" id="IPR008210">
    <property type="entry name" value="PEP_carboxykinase_N"/>
</dbReference>
<dbReference type="EMBL" id="MELK01000053">
    <property type="protein sequence ID" value="OFW55585.1"/>
    <property type="molecule type" value="Genomic_DNA"/>
</dbReference>
<keyword evidence="4" id="KW-0312">Gluconeogenesis</keyword>
<dbReference type="Pfam" id="PF01293">
    <property type="entry name" value="PEPCK_ATP"/>
    <property type="match status" value="1"/>
</dbReference>
<sequence length="491" mass="55607">MDNPSDNELRARALEQGGVITQAGNLAVITKVRSRSAKFTEIFHDKQPDEKDLKLIEDVFDYLEDKEVIQLDRRMCMHSDFLFHARVYITSQYARIPLMWGNTLFEEENKDNDPDFITITVAEWPERRVMVFPEEGLTIILGTDYKGENKKAMLRQLMYAVKKRGCLGLHAGSKMIRVEKDSLLQDVGFLFFGLSGTGKTSLTCHSHWLNYPEGVVIRQDDVVILEPSGSAMGTENSYYVKTDALDLDSQPLLYSACLSRRTILENVKVYEDGMRIDFYDSSITSNGRAMVKRSDVAFTDDEIDLPRVNNIVFITRRNDVVPPIARLSPEFAAAAFMLGESIETSAGDPTMAGRAIRVVGTNPFIVGSESEEGNIFLSILKRNPGIRCYMMNTGRVGATEGSAGENITVKDSVKIIEMIARDEIKWKQDSFWGYDVPEEVPGMDHRRFELNNFYQPSEIDTLKESLRKERIEWLERFDGLDPSIINAIRGG</sequence>
<dbReference type="PANTHER" id="PTHR30031:SF0">
    <property type="entry name" value="PHOSPHOENOLPYRUVATE CARBOXYKINASE (ATP)"/>
    <property type="match status" value="1"/>
</dbReference>
<comment type="similarity">
    <text evidence="2">Belongs to the phosphoenolpyruvate carboxykinase (ATP) family.</text>
</comment>
<evidence type="ECO:0000313" key="10">
    <source>
        <dbReference type="EMBL" id="OFW55585.1"/>
    </source>
</evidence>
<dbReference type="UniPathway" id="UPA00138"/>
<organism evidence="10 11">
    <name type="scientific">Candidatus Solincola sediminis</name>
    <dbReference type="NCBI Taxonomy" id="1797199"/>
    <lineage>
        <taxon>Bacteria</taxon>
        <taxon>Bacillati</taxon>
        <taxon>Actinomycetota</taxon>
        <taxon>Candidatus Geothermincolia</taxon>
        <taxon>Candidatus Geothermincolales</taxon>
        <taxon>Candidatus Geothermincolaceae</taxon>
        <taxon>Candidatus Solincola</taxon>
    </lineage>
</organism>
<dbReference type="Proteomes" id="UP000177876">
    <property type="component" value="Unassembled WGS sequence"/>
</dbReference>
<accession>A0A1F2WFF4</accession>
<keyword evidence="6" id="KW-0210">Decarboxylase</keyword>
<proteinExistence type="inferred from homology"/>
<reference evidence="10 11" key="1">
    <citation type="journal article" date="2016" name="Nat. Commun.">
        <title>Thousands of microbial genomes shed light on interconnected biogeochemical processes in an aquifer system.</title>
        <authorList>
            <person name="Anantharaman K."/>
            <person name="Brown C.T."/>
            <person name="Hug L.A."/>
            <person name="Sharon I."/>
            <person name="Castelle C.J."/>
            <person name="Probst A.J."/>
            <person name="Thomas B.C."/>
            <person name="Singh A."/>
            <person name="Wilkins M.J."/>
            <person name="Karaoz U."/>
            <person name="Brodie E.L."/>
            <person name="Williams K.H."/>
            <person name="Hubbard S.S."/>
            <person name="Banfield J.F."/>
        </authorList>
    </citation>
    <scope>NUCLEOTIDE SEQUENCE [LARGE SCALE GENOMIC DNA]</scope>
</reference>
<evidence type="ECO:0000256" key="5">
    <source>
        <dbReference type="ARBA" id="ARBA00022741"/>
    </source>
</evidence>
<evidence type="ECO:0000256" key="7">
    <source>
        <dbReference type="ARBA" id="ARBA00022840"/>
    </source>
</evidence>
<dbReference type="Gene3D" id="2.170.8.10">
    <property type="entry name" value="Phosphoenolpyruvate Carboxykinase, domain 2"/>
    <property type="match status" value="1"/>
</dbReference>
<dbReference type="AlphaFoldDB" id="A0A1F2WFF4"/>
<dbReference type="STRING" id="1797197.A2Y75_09575"/>
<dbReference type="NCBIfam" id="NF006821">
    <property type="entry name" value="PRK09344.1-3"/>
    <property type="match status" value="1"/>
</dbReference>
<dbReference type="Gene3D" id="3.90.228.20">
    <property type="match status" value="1"/>
</dbReference>
<dbReference type="EC" id="4.1.1.49" evidence="3"/>
<dbReference type="GO" id="GO:0005524">
    <property type="term" value="F:ATP binding"/>
    <property type="evidence" value="ECO:0007669"/>
    <property type="project" value="UniProtKB-KW"/>
</dbReference>
<dbReference type="SUPFAM" id="SSF68923">
    <property type="entry name" value="PEP carboxykinase N-terminal domain"/>
    <property type="match status" value="1"/>
</dbReference>
<dbReference type="InterPro" id="IPR013035">
    <property type="entry name" value="PEP_carboxykinase_C"/>
</dbReference>